<evidence type="ECO:0000256" key="3">
    <source>
        <dbReference type="ARBA" id="ARBA00022475"/>
    </source>
</evidence>
<dbReference type="EMBL" id="SMLD01000005">
    <property type="protein sequence ID" value="TDE59310.1"/>
    <property type="molecule type" value="Genomic_DNA"/>
</dbReference>
<evidence type="ECO:0000256" key="1">
    <source>
        <dbReference type="ARBA" id="ARBA00004651"/>
    </source>
</evidence>
<proteinExistence type="predicted"/>
<feature type="transmembrane region" description="Helical" evidence="7">
    <location>
        <begin position="306"/>
        <end position="331"/>
    </location>
</feature>
<dbReference type="GO" id="GO:0005886">
    <property type="term" value="C:plasma membrane"/>
    <property type="evidence" value="ECO:0007669"/>
    <property type="project" value="UniProtKB-SubCell"/>
</dbReference>
<gene>
    <name evidence="8" type="ORF">E1295_03535</name>
</gene>
<feature type="transmembrane region" description="Helical" evidence="7">
    <location>
        <begin position="71"/>
        <end position="97"/>
    </location>
</feature>
<feature type="transmembrane region" description="Helical" evidence="7">
    <location>
        <begin position="512"/>
        <end position="532"/>
    </location>
</feature>
<evidence type="ECO:0000256" key="7">
    <source>
        <dbReference type="SAM" id="Phobius"/>
    </source>
</evidence>
<dbReference type="InterPro" id="IPR051393">
    <property type="entry name" value="ABC_transporter_permease"/>
</dbReference>
<dbReference type="RefSeq" id="WP_132628189.1">
    <property type="nucleotide sequence ID" value="NZ_SMLD01000005.1"/>
</dbReference>
<feature type="transmembrane region" description="Helical" evidence="7">
    <location>
        <begin position="245"/>
        <end position="270"/>
    </location>
</feature>
<feature type="transmembrane region" description="Helical" evidence="7">
    <location>
        <begin position="418"/>
        <end position="438"/>
    </location>
</feature>
<dbReference type="PANTHER" id="PTHR30193:SF37">
    <property type="entry name" value="INNER MEMBRANE ABC TRANSPORTER PERMEASE PROTEIN YCJO"/>
    <property type="match status" value="1"/>
</dbReference>
<accession>A0A4R5FXE6</accession>
<reference evidence="8 9" key="1">
    <citation type="submission" date="2019-03" db="EMBL/GenBank/DDBJ databases">
        <title>Draft genome sequences of novel Actinobacteria.</title>
        <authorList>
            <person name="Sahin N."/>
            <person name="Ay H."/>
            <person name="Saygin H."/>
        </authorList>
    </citation>
    <scope>NUCLEOTIDE SEQUENCE [LARGE SCALE GENOMIC DNA]</scope>
    <source>
        <strain evidence="8 9">6K102</strain>
    </source>
</reference>
<evidence type="ECO:0000256" key="2">
    <source>
        <dbReference type="ARBA" id="ARBA00022448"/>
    </source>
</evidence>
<feature type="transmembrane region" description="Helical" evidence="7">
    <location>
        <begin position="385"/>
        <end position="406"/>
    </location>
</feature>
<evidence type="ECO:0000256" key="5">
    <source>
        <dbReference type="ARBA" id="ARBA00022989"/>
    </source>
</evidence>
<dbReference type="AlphaFoldDB" id="A0A4R5FXE6"/>
<organism evidence="8 9">
    <name type="scientific">Nonomuraea mesophila</name>
    <dbReference type="NCBI Taxonomy" id="2530382"/>
    <lineage>
        <taxon>Bacteria</taxon>
        <taxon>Bacillati</taxon>
        <taxon>Actinomycetota</taxon>
        <taxon>Actinomycetes</taxon>
        <taxon>Streptosporangiales</taxon>
        <taxon>Streptosporangiaceae</taxon>
        <taxon>Nonomuraea</taxon>
    </lineage>
</organism>
<feature type="transmembrane region" description="Helical" evidence="7">
    <location>
        <begin position="158"/>
        <end position="180"/>
    </location>
</feature>
<dbReference type="Proteomes" id="UP000295136">
    <property type="component" value="Unassembled WGS sequence"/>
</dbReference>
<dbReference type="InterPro" id="IPR035906">
    <property type="entry name" value="MetI-like_sf"/>
</dbReference>
<feature type="transmembrane region" description="Helical" evidence="7">
    <location>
        <begin position="351"/>
        <end position="373"/>
    </location>
</feature>
<keyword evidence="5 7" id="KW-1133">Transmembrane helix</keyword>
<evidence type="ECO:0000313" key="9">
    <source>
        <dbReference type="Proteomes" id="UP000295136"/>
    </source>
</evidence>
<dbReference type="PANTHER" id="PTHR30193">
    <property type="entry name" value="ABC TRANSPORTER PERMEASE PROTEIN"/>
    <property type="match status" value="1"/>
</dbReference>
<keyword evidence="4 7" id="KW-0812">Transmembrane</keyword>
<feature type="transmembrane region" description="Helical" evidence="7">
    <location>
        <begin position="192"/>
        <end position="216"/>
    </location>
</feature>
<dbReference type="Gene3D" id="1.10.3720.10">
    <property type="entry name" value="MetI-like"/>
    <property type="match status" value="2"/>
</dbReference>
<name>A0A4R5FXE6_9ACTN</name>
<feature type="transmembrane region" description="Helical" evidence="7">
    <location>
        <begin position="450"/>
        <end position="472"/>
    </location>
</feature>
<comment type="subcellular location">
    <subcellularLocation>
        <location evidence="1">Cell membrane</location>
        <topology evidence="1">Multi-pass membrane protein</topology>
    </subcellularLocation>
</comment>
<protein>
    <submittedName>
        <fullName evidence="8">Sugar ABC transporter permease</fullName>
    </submittedName>
</protein>
<evidence type="ECO:0000256" key="4">
    <source>
        <dbReference type="ARBA" id="ARBA00022692"/>
    </source>
</evidence>
<comment type="caution">
    <text evidence="8">The sequence shown here is derived from an EMBL/GenBank/DDBJ whole genome shotgun (WGS) entry which is preliminary data.</text>
</comment>
<keyword evidence="9" id="KW-1185">Reference proteome</keyword>
<keyword evidence="2" id="KW-0813">Transport</keyword>
<keyword evidence="3" id="KW-1003">Cell membrane</keyword>
<evidence type="ECO:0000313" key="8">
    <source>
        <dbReference type="EMBL" id="TDE59310.1"/>
    </source>
</evidence>
<feature type="transmembrane region" description="Helical" evidence="7">
    <location>
        <begin position="109"/>
        <end position="128"/>
    </location>
</feature>
<evidence type="ECO:0000256" key="6">
    <source>
        <dbReference type="ARBA" id="ARBA00023136"/>
    </source>
</evidence>
<dbReference type="SUPFAM" id="SSF161098">
    <property type="entry name" value="MetI-like"/>
    <property type="match status" value="1"/>
</dbReference>
<sequence length="551" mass="55278">MTSPTPPQAFPPALGWLLAAPAVLGALITLVLPTVQTVLAGFRRGGMLRESVDVGLANHAELLGSSGFWRALGFTLTLTLAPLLVAVVVAPLLALALDRAGTWPRRAGRIVLSLGIVTFSPVGVAVAWRRGLRADSSGVASLAQGLTEAATAPGSLRLIVAAATFGVVCSLAVTAFLPALRAPAGGRVMPGMLAVGALVAIATVAVGLQTFAYGMVLTGGGPERSTETLASLQYHYAFRLAEPGAGAAVATLTGVILGVLGIVATVIAVACRLRITLLPGTAAGPRRTATPPASPSVRAATEGPGAAAVAVGVTALVVVVAVALVCAWPWIDGLLTSPGTEAGGLRTQVNTWVPAVAGALVSVGVAYLAALGIGGLRPLGAMSEWLLLAFAPWLFAGPGVLAVANWQNVRSLGLMDTFAALVPPLLVSVPALLVLTLLCKGLAERAGGDFFGGVFLPSLPMAGILAGAVTLVNAQGLLWPQLVARQPDLFTAPVAQVAHLGAYTAASPDVGAATPAAVVAVALAAVVAAQLLHLDRLVLTADGSRTRTPSA</sequence>
<keyword evidence="6 7" id="KW-0472">Membrane</keyword>